<dbReference type="SUPFAM" id="SSF50494">
    <property type="entry name" value="Trypsin-like serine proteases"/>
    <property type="match status" value="1"/>
</dbReference>
<organism evidence="8 9">
    <name type="scientific">Asbolus verrucosus</name>
    <name type="common">Desert ironclad beetle</name>
    <dbReference type="NCBI Taxonomy" id="1661398"/>
    <lineage>
        <taxon>Eukaryota</taxon>
        <taxon>Metazoa</taxon>
        <taxon>Ecdysozoa</taxon>
        <taxon>Arthropoda</taxon>
        <taxon>Hexapoda</taxon>
        <taxon>Insecta</taxon>
        <taxon>Pterygota</taxon>
        <taxon>Neoptera</taxon>
        <taxon>Endopterygota</taxon>
        <taxon>Coleoptera</taxon>
        <taxon>Polyphaga</taxon>
        <taxon>Cucujiformia</taxon>
        <taxon>Tenebrionidae</taxon>
        <taxon>Pimeliinae</taxon>
        <taxon>Asbolus</taxon>
    </lineage>
</organism>
<evidence type="ECO:0000256" key="5">
    <source>
        <dbReference type="ARBA" id="ARBA00068096"/>
    </source>
</evidence>
<dbReference type="Proteomes" id="UP000292052">
    <property type="component" value="Unassembled WGS sequence"/>
</dbReference>
<dbReference type="InterPro" id="IPR009003">
    <property type="entry name" value="Peptidase_S1_PA"/>
</dbReference>
<dbReference type="Pfam" id="PF00089">
    <property type="entry name" value="Trypsin"/>
    <property type="match status" value="1"/>
</dbReference>
<dbReference type="STRING" id="1661398.A0A482W1W6"/>
<dbReference type="PANTHER" id="PTHR24256">
    <property type="entry name" value="TRYPTASE-RELATED"/>
    <property type="match status" value="1"/>
</dbReference>
<feature type="domain" description="Peptidase S1" evidence="7">
    <location>
        <begin position="1"/>
        <end position="223"/>
    </location>
</feature>
<dbReference type="CDD" id="cd00190">
    <property type="entry name" value="Tryp_SPc"/>
    <property type="match status" value="1"/>
</dbReference>
<reference evidence="8 9" key="1">
    <citation type="submission" date="2017-03" db="EMBL/GenBank/DDBJ databases">
        <title>Genome of the blue death feigning beetle - Asbolus verrucosus.</title>
        <authorList>
            <person name="Rider S.D."/>
        </authorList>
    </citation>
    <scope>NUCLEOTIDE SEQUENCE [LARGE SCALE GENOMIC DNA]</scope>
    <source>
        <strain evidence="8">Butters</strain>
        <tissue evidence="8">Head and leg muscle</tissue>
    </source>
</reference>
<evidence type="ECO:0000256" key="1">
    <source>
        <dbReference type="ARBA" id="ARBA00004613"/>
    </source>
</evidence>
<evidence type="ECO:0000256" key="2">
    <source>
        <dbReference type="ARBA" id="ARBA00022525"/>
    </source>
</evidence>
<name>A0A482W1W6_ASBVE</name>
<evidence type="ECO:0000256" key="6">
    <source>
        <dbReference type="ARBA" id="ARBA00076468"/>
    </source>
</evidence>
<gene>
    <name evidence="8" type="ORF">BDFB_012273</name>
</gene>
<dbReference type="Gene3D" id="2.40.10.10">
    <property type="entry name" value="Trypsin-like serine proteases"/>
    <property type="match status" value="1"/>
</dbReference>
<comment type="similarity">
    <text evidence="4">Belongs to the peptidase S1 family. CLIP subfamily.</text>
</comment>
<dbReference type="EMBL" id="QDEB01037906">
    <property type="protein sequence ID" value="RZC39044.1"/>
    <property type="molecule type" value="Genomic_DNA"/>
</dbReference>
<dbReference type="OrthoDB" id="6261922at2759"/>
<comment type="caution">
    <text evidence="8">The sequence shown here is derived from an EMBL/GenBank/DDBJ whole genome shotgun (WGS) entry which is preliminary data.</text>
</comment>
<dbReference type="InterPro" id="IPR051487">
    <property type="entry name" value="Ser/Thr_Proteases_Immune/Dev"/>
</dbReference>
<dbReference type="PRINTS" id="PR00722">
    <property type="entry name" value="CHYMOTRYPSIN"/>
</dbReference>
<evidence type="ECO:0000313" key="8">
    <source>
        <dbReference type="EMBL" id="RZC39044.1"/>
    </source>
</evidence>
<dbReference type="InterPro" id="IPR043504">
    <property type="entry name" value="Peptidase_S1_PA_chymotrypsin"/>
</dbReference>
<keyword evidence="3" id="KW-1015">Disulfide bond</keyword>
<dbReference type="PROSITE" id="PS00134">
    <property type="entry name" value="TRYPSIN_HIS"/>
    <property type="match status" value="1"/>
</dbReference>
<dbReference type="FunFam" id="2.40.10.10:FF:000038">
    <property type="entry name" value="Serine protease"/>
    <property type="match status" value="1"/>
</dbReference>
<dbReference type="PROSITE" id="PS50240">
    <property type="entry name" value="TRYPSIN_DOM"/>
    <property type="match status" value="1"/>
</dbReference>
<comment type="subcellular location">
    <subcellularLocation>
        <location evidence="1">Secreted</location>
    </subcellularLocation>
</comment>
<dbReference type="GO" id="GO:0004252">
    <property type="term" value="F:serine-type endopeptidase activity"/>
    <property type="evidence" value="ECO:0007669"/>
    <property type="project" value="InterPro"/>
</dbReference>
<evidence type="ECO:0000256" key="4">
    <source>
        <dbReference type="ARBA" id="ARBA00024195"/>
    </source>
</evidence>
<dbReference type="InterPro" id="IPR018114">
    <property type="entry name" value="TRYPSIN_HIS"/>
</dbReference>
<dbReference type="InterPro" id="IPR001254">
    <property type="entry name" value="Trypsin_dom"/>
</dbReference>
<keyword evidence="9" id="KW-1185">Reference proteome</keyword>
<evidence type="ECO:0000256" key="3">
    <source>
        <dbReference type="ARBA" id="ARBA00023157"/>
    </source>
</evidence>
<dbReference type="GO" id="GO:0006508">
    <property type="term" value="P:proteolysis"/>
    <property type="evidence" value="ECO:0007669"/>
    <property type="project" value="InterPro"/>
</dbReference>
<sequence>MDNDVYRCGGSLIHPSVVLTAAHCVIEKKAYSVRAGEWDSSSTSEILKKQDRTVSSIKIHQDYISEIYYNDIALLFLSSPFTLAAHINVACLPPLNTVVYSDNCYVTGWGKTSFGKEGNYPSILKEVRLPMIPTDTCEENLQKTRLGIYFQLHSSFVCAGGEKGKDACIGDGGGPLVCHIDGKDERYQQVGIVSWGIGCGDEDVPGVYTNVAFLREWIDQQMKNNNFDVSMYRY</sequence>
<protein>
    <recommendedName>
        <fullName evidence="5">Phenoloxidase-activating factor 2</fullName>
    </recommendedName>
    <alternativeName>
        <fullName evidence="6">Prophenoloxidase-activating factor II</fullName>
    </alternativeName>
</protein>
<dbReference type="AlphaFoldDB" id="A0A482W1W6"/>
<evidence type="ECO:0000313" key="9">
    <source>
        <dbReference type="Proteomes" id="UP000292052"/>
    </source>
</evidence>
<keyword evidence="2" id="KW-0964">Secreted</keyword>
<evidence type="ECO:0000259" key="7">
    <source>
        <dbReference type="PROSITE" id="PS50240"/>
    </source>
</evidence>
<accession>A0A482W1W6</accession>
<dbReference type="SMART" id="SM00020">
    <property type="entry name" value="Tryp_SPc"/>
    <property type="match status" value="1"/>
</dbReference>
<dbReference type="GO" id="GO:0005576">
    <property type="term" value="C:extracellular region"/>
    <property type="evidence" value="ECO:0007669"/>
    <property type="project" value="UniProtKB-SubCell"/>
</dbReference>
<dbReference type="InterPro" id="IPR001314">
    <property type="entry name" value="Peptidase_S1A"/>
</dbReference>
<proteinExistence type="inferred from homology"/>